<dbReference type="PANTHER" id="PTHR43401">
    <property type="entry name" value="L-THREONINE 3-DEHYDROGENASE"/>
    <property type="match status" value="1"/>
</dbReference>
<dbReference type="Proteomes" id="UP000180175">
    <property type="component" value="Chromosome"/>
</dbReference>
<proteinExistence type="predicted"/>
<feature type="domain" description="Alcohol dehydrogenase-like C-terminal" evidence="2">
    <location>
        <begin position="169"/>
        <end position="295"/>
    </location>
</feature>
<dbReference type="SUPFAM" id="SSF50129">
    <property type="entry name" value="GroES-like"/>
    <property type="match status" value="1"/>
</dbReference>
<dbReference type="AlphaFoldDB" id="A0A1S2KTJ3"/>
<dbReference type="InterPro" id="IPR050129">
    <property type="entry name" value="Zn_alcohol_dh"/>
</dbReference>
<dbReference type="PANTHER" id="PTHR43401:SF2">
    <property type="entry name" value="L-THREONINE 3-DEHYDROGENASE"/>
    <property type="match status" value="1"/>
</dbReference>
<dbReference type="InterPro" id="IPR013154">
    <property type="entry name" value="ADH-like_N"/>
</dbReference>
<reference evidence="4 6" key="1">
    <citation type="submission" date="2016-10" db="EMBL/GenBank/DDBJ databases">
        <title>Draft genome sequences of four alkaliphilic bacteria belonging to the Anaerobacillus genus.</title>
        <authorList>
            <person name="Bassil N.M."/>
            <person name="Lloyd J.R."/>
        </authorList>
    </citation>
    <scope>NUCLEOTIDE SEQUENCE [LARGE SCALE GENOMIC DNA]</scope>
    <source>
        <strain evidence="4 6">NB2006</strain>
    </source>
</reference>
<sequence>MKAIIYEGANTISVSEKEIPEVREGWALIKTSHVGICGTDLNIYAGAHPRATAPLVMGHEFSGYIVAGHPTLQEGTRVTVNPLLTCGTCTPCVTGQSHVCETLKLVGIDCDGAMAEYVLAPIDRILPLSADLSSKLAALMEPVAVAVHAARQGSYIPGDSVVVFGGGTIGLCVAMTLKSYGASNIMIVEPNQLRIKKIEELGFITINPLTENVKDMIMKNTRGVGADFVIDCAGHPSVVPQLTETVKVRGKIIIVAAYKKPPEVNLLQGMFKELTMSFVRVYTEKDFQLAQDLLEKEPAFEKIITHVLPVEEAQDGFDLLTNASDAIKVMYRFD</sequence>
<accession>A0A1S2KTJ3</accession>
<feature type="domain" description="Alcohol dehydrogenase-like N-terminal" evidence="3">
    <location>
        <begin position="24"/>
        <end position="128"/>
    </location>
</feature>
<dbReference type="GO" id="GO:0016491">
    <property type="term" value="F:oxidoreductase activity"/>
    <property type="evidence" value="ECO:0007669"/>
    <property type="project" value="UniProtKB-KW"/>
</dbReference>
<dbReference type="OrthoDB" id="9770238at2"/>
<evidence type="ECO:0000313" key="6">
    <source>
        <dbReference type="Proteomes" id="UP000180175"/>
    </source>
</evidence>
<gene>
    <name evidence="5" type="ORF">AWH56_013590</name>
    <name evidence="4" type="ORF">AWH56_24590</name>
</gene>
<dbReference type="SUPFAM" id="SSF51735">
    <property type="entry name" value="NAD(P)-binding Rossmann-fold domains"/>
    <property type="match status" value="1"/>
</dbReference>
<evidence type="ECO:0000313" key="5">
    <source>
        <dbReference type="EMBL" id="QOY33791.1"/>
    </source>
</evidence>
<dbReference type="Gene3D" id="3.40.50.720">
    <property type="entry name" value="NAD(P)-binding Rossmann-like Domain"/>
    <property type="match status" value="1"/>
</dbReference>
<dbReference type="KEGG" id="aia:AWH56_013590"/>
<dbReference type="RefSeq" id="WP_071319553.1">
    <property type="nucleotide sequence ID" value="NZ_CP063356.2"/>
</dbReference>
<keyword evidence="6" id="KW-1185">Reference proteome</keyword>
<dbReference type="InterPro" id="IPR036291">
    <property type="entry name" value="NAD(P)-bd_dom_sf"/>
</dbReference>
<reference evidence="5" key="4">
    <citation type="submission" date="2020-10" db="EMBL/GenBank/DDBJ databases">
        <authorList>
            <person name="Bassil N.M."/>
            <person name="Lloyd J.R."/>
        </authorList>
    </citation>
    <scope>NUCLEOTIDE SEQUENCE</scope>
    <source>
        <strain evidence="5">NB2006</strain>
    </source>
</reference>
<dbReference type="Pfam" id="PF00107">
    <property type="entry name" value="ADH_zinc_N"/>
    <property type="match status" value="1"/>
</dbReference>
<dbReference type="EMBL" id="LQXD01000211">
    <property type="protein sequence ID" value="OIJ03488.1"/>
    <property type="molecule type" value="Genomic_DNA"/>
</dbReference>
<evidence type="ECO:0000259" key="3">
    <source>
        <dbReference type="Pfam" id="PF08240"/>
    </source>
</evidence>
<dbReference type="Gene3D" id="3.90.180.10">
    <property type="entry name" value="Medium-chain alcohol dehydrogenases, catalytic domain"/>
    <property type="match status" value="1"/>
</dbReference>
<dbReference type="InterPro" id="IPR013149">
    <property type="entry name" value="ADH-like_C"/>
</dbReference>
<dbReference type="InterPro" id="IPR011032">
    <property type="entry name" value="GroES-like_sf"/>
</dbReference>
<dbReference type="Pfam" id="PF08240">
    <property type="entry name" value="ADH_N"/>
    <property type="match status" value="1"/>
</dbReference>
<evidence type="ECO:0000259" key="2">
    <source>
        <dbReference type="Pfam" id="PF00107"/>
    </source>
</evidence>
<protein>
    <submittedName>
        <fullName evidence="4 5">Dehydrogenase</fullName>
    </submittedName>
</protein>
<reference evidence="5 6" key="2">
    <citation type="journal article" date="2017" name="Genome Announc.">
        <title>Draft Genome Sequences of Four Alkaliphilic Bacteria Belonging to the Anaerobacillus Genus.</title>
        <authorList>
            <person name="Bassil N.M."/>
            <person name="Lloyd J.R."/>
        </authorList>
    </citation>
    <scope>NUCLEOTIDE SEQUENCE [LARGE SCALE GENOMIC DNA]</scope>
    <source>
        <strain evidence="5 6">NB2006</strain>
    </source>
</reference>
<reference evidence="5 6" key="3">
    <citation type="journal article" date="2019" name="Int. J. Syst. Evol. Microbiol.">
        <title>Anaerobacillus isosaccharinicus sp. nov., an alkaliphilic bacterium which degrades isosaccharinic acid.</title>
        <authorList>
            <person name="Bassil N.M."/>
            <person name="Lloyd J.R."/>
        </authorList>
    </citation>
    <scope>NUCLEOTIDE SEQUENCE [LARGE SCALE GENOMIC DNA]</scope>
    <source>
        <strain evidence="5 6">NB2006</strain>
    </source>
</reference>
<dbReference type="EMBL" id="CP063356">
    <property type="protein sequence ID" value="QOY33791.1"/>
    <property type="molecule type" value="Genomic_DNA"/>
</dbReference>
<organism evidence="4 6">
    <name type="scientific">Anaerobacillus isosaccharinicus</name>
    <dbReference type="NCBI Taxonomy" id="1532552"/>
    <lineage>
        <taxon>Bacteria</taxon>
        <taxon>Bacillati</taxon>
        <taxon>Bacillota</taxon>
        <taxon>Bacilli</taxon>
        <taxon>Bacillales</taxon>
        <taxon>Bacillaceae</taxon>
        <taxon>Anaerobacillus</taxon>
    </lineage>
</organism>
<evidence type="ECO:0000256" key="1">
    <source>
        <dbReference type="ARBA" id="ARBA00023002"/>
    </source>
</evidence>
<name>A0A1S2KTJ3_9BACI</name>
<evidence type="ECO:0000313" key="4">
    <source>
        <dbReference type="EMBL" id="OIJ03488.1"/>
    </source>
</evidence>
<keyword evidence="1" id="KW-0560">Oxidoreductase</keyword>